<evidence type="ECO:0000256" key="1">
    <source>
        <dbReference type="SAM" id="Phobius"/>
    </source>
</evidence>
<comment type="caution">
    <text evidence="2">The sequence shown here is derived from an EMBL/GenBank/DDBJ whole genome shotgun (WGS) entry which is preliminary data.</text>
</comment>
<reference evidence="2" key="1">
    <citation type="submission" date="2021-03" db="EMBL/GenBank/DDBJ databases">
        <authorList>
            <person name="Kanchanasin P."/>
            <person name="Saeng-In P."/>
            <person name="Phongsopitanun W."/>
            <person name="Yuki M."/>
            <person name="Kudo T."/>
            <person name="Ohkuma M."/>
            <person name="Tanasupawat S."/>
        </authorList>
    </citation>
    <scope>NUCLEOTIDE SEQUENCE</scope>
    <source>
        <strain evidence="2">GKU 128</strain>
    </source>
</reference>
<organism evidence="2 3">
    <name type="scientific">Actinomadura barringtoniae</name>
    <dbReference type="NCBI Taxonomy" id="1427535"/>
    <lineage>
        <taxon>Bacteria</taxon>
        <taxon>Bacillati</taxon>
        <taxon>Actinomycetota</taxon>
        <taxon>Actinomycetes</taxon>
        <taxon>Streptosporangiales</taxon>
        <taxon>Thermomonosporaceae</taxon>
        <taxon>Actinomadura</taxon>
    </lineage>
</organism>
<proteinExistence type="predicted"/>
<keyword evidence="3" id="KW-1185">Reference proteome</keyword>
<gene>
    <name evidence="2" type="ORF">J4573_37925</name>
</gene>
<dbReference type="EMBL" id="JAGEOJ010000018">
    <property type="protein sequence ID" value="MBO2452921.1"/>
    <property type="molecule type" value="Genomic_DNA"/>
</dbReference>
<keyword evidence="1" id="KW-0472">Membrane</keyword>
<feature type="transmembrane region" description="Helical" evidence="1">
    <location>
        <begin position="88"/>
        <end position="108"/>
    </location>
</feature>
<feature type="transmembrane region" description="Helical" evidence="1">
    <location>
        <begin position="114"/>
        <end position="134"/>
    </location>
</feature>
<feature type="transmembrane region" description="Helical" evidence="1">
    <location>
        <begin position="29"/>
        <end position="51"/>
    </location>
</feature>
<keyword evidence="1" id="KW-1133">Transmembrane helix</keyword>
<protein>
    <submittedName>
        <fullName evidence="2">Uncharacterized protein</fullName>
    </submittedName>
</protein>
<keyword evidence="1" id="KW-0812">Transmembrane</keyword>
<accession>A0A939PHR0</accession>
<dbReference type="AlphaFoldDB" id="A0A939PHR0"/>
<sequence>MDDASDLTPAAALARADELKAAVDERSRWLIRFQLGYGAMSLVMVLLLGLISWPAGIVVSMAFWVVTLTYLIIYAMRQPVTHRGMARSHGAMMAAWTVLYMAVLFAGLHFQGEAAWWVPGAVVVSLPGFFSAYLTHRRTSETDRGTAR</sequence>
<dbReference type="RefSeq" id="WP_208260947.1">
    <property type="nucleotide sequence ID" value="NZ_JAGEOJ010000018.1"/>
</dbReference>
<name>A0A939PHR0_9ACTN</name>
<evidence type="ECO:0000313" key="3">
    <source>
        <dbReference type="Proteomes" id="UP000669179"/>
    </source>
</evidence>
<feature type="transmembrane region" description="Helical" evidence="1">
    <location>
        <begin position="57"/>
        <end position="76"/>
    </location>
</feature>
<dbReference type="Proteomes" id="UP000669179">
    <property type="component" value="Unassembled WGS sequence"/>
</dbReference>
<evidence type="ECO:0000313" key="2">
    <source>
        <dbReference type="EMBL" id="MBO2452921.1"/>
    </source>
</evidence>